<feature type="domain" description="C2H2-type" evidence="13">
    <location>
        <begin position="247"/>
        <end position="275"/>
    </location>
</feature>
<comment type="similarity">
    <text evidence="2">Belongs to the krueppel C2H2-type zinc-finger protein family.</text>
</comment>
<dbReference type="PANTHER" id="PTHR24376">
    <property type="entry name" value="ZINC FINGER PROTEIN"/>
    <property type="match status" value="1"/>
</dbReference>
<feature type="domain" description="C2H2-type" evidence="13">
    <location>
        <begin position="773"/>
        <end position="800"/>
    </location>
</feature>
<keyword evidence="6" id="KW-0862">Zinc</keyword>
<dbReference type="SMART" id="SM00355">
    <property type="entry name" value="ZnF_C2H2"/>
    <property type="match status" value="28"/>
</dbReference>
<evidence type="ECO:0000256" key="12">
    <source>
        <dbReference type="SAM" id="MobiDB-lite"/>
    </source>
</evidence>
<dbReference type="Proteomes" id="UP000801492">
    <property type="component" value="Unassembled WGS sequence"/>
</dbReference>
<reference evidence="14" key="1">
    <citation type="submission" date="2019-08" db="EMBL/GenBank/DDBJ databases">
        <title>The genome of the North American firefly Photinus pyralis.</title>
        <authorList>
            <consortium name="Photinus pyralis genome working group"/>
            <person name="Fallon T.R."/>
            <person name="Sander Lower S.E."/>
            <person name="Weng J.-K."/>
        </authorList>
    </citation>
    <scope>NUCLEOTIDE SEQUENCE</scope>
    <source>
        <strain evidence="14">TRF0915ILg1</strain>
        <tissue evidence="14">Whole body</tissue>
    </source>
</reference>
<evidence type="ECO:0000256" key="2">
    <source>
        <dbReference type="ARBA" id="ARBA00006991"/>
    </source>
</evidence>
<evidence type="ECO:0000256" key="6">
    <source>
        <dbReference type="ARBA" id="ARBA00022833"/>
    </source>
</evidence>
<feature type="domain" description="C2H2-type" evidence="13">
    <location>
        <begin position="654"/>
        <end position="678"/>
    </location>
</feature>
<dbReference type="FunFam" id="3.30.160.60:FF:000446">
    <property type="entry name" value="Zinc finger protein"/>
    <property type="match status" value="1"/>
</dbReference>
<gene>
    <name evidence="14" type="ORF">ILUMI_26627</name>
</gene>
<evidence type="ECO:0000313" key="14">
    <source>
        <dbReference type="EMBL" id="KAF2879543.1"/>
    </source>
</evidence>
<dbReference type="PANTHER" id="PTHR24376:SF235">
    <property type="entry name" value="C2H2-TYPE DOMAIN-CONTAINING PROTEIN"/>
    <property type="match status" value="1"/>
</dbReference>
<keyword evidence="3" id="KW-0479">Metal-binding</keyword>
<dbReference type="GO" id="GO:0030674">
    <property type="term" value="F:protein-macromolecule adaptor activity"/>
    <property type="evidence" value="ECO:0007669"/>
    <property type="project" value="UniProtKB-ARBA"/>
</dbReference>
<dbReference type="GO" id="GO:0001228">
    <property type="term" value="F:DNA-binding transcription activator activity, RNA polymerase II-specific"/>
    <property type="evidence" value="ECO:0007669"/>
    <property type="project" value="TreeGrafter"/>
</dbReference>
<organism evidence="14 15">
    <name type="scientific">Ignelater luminosus</name>
    <name type="common">Cucubano</name>
    <name type="synonym">Pyrophorus luminosus</name>
    <dbReference type="NCBI Taxonomy" id="2038154"/>
    <lineage>
        <taxon>Eukaryota</taxon>
        <taxon>Metazoa</taxon>
        <taxon>Ecdysozoa</taxon>
        <taxon>Arthropoda</taxon>
        <taxon>Hexapoda</taxon>
        <taxon>Insecta</taxon>
        <taxon>Pterygota</taxon>
        <taxon>Neoptera</taxon>
        <taxon>Endopterygota</taxon>
        <taxon>Coleoptera</taxon>
        <taxon>Polyphaga</taxon>
        <taxon>Elateriformia</taxon>
        <taxon>Elateroidea</taxon>
        <taxon>Elateridae</taxon>
        <taxon>Agrypninae</taxon>
        <taxon>Pyrophorini</taxon>
        <taxon>Ignelater</taxon>
    </lineage>
</organism>
<dbReference type="EMBL" id="VTPC01091143">
    <property type="protein sequence ID" value="KAF2879543.1"/>
    <property type="molecule type" value="Genomic_DNA"/>
</dbReference>
<dbReference type="Pfam" id="PF13912">
    <property type="entry name" value="zf-C2H2_6"/>
    <property type="match status" value="5"/>
</dbReference>
<dbReference type="FunFam" id="3.30.160.60:FF:002343">
    <property type="entry name" value="Zinc finger protein 33A"/>
    <property type="match status" value="1"/>
</dbReference>
<evidence type="ECO:0000256" key="11">
    <source>
        <dbReference type="PROSITE-ProRule" id="PRU00042"/>
    </source>
</evidence>
<dbReference type="InterPro" id="IPR036236">
    <property type="entry name" value="Znf_C2H2_sf"/>
</dbReference>
<feature type="domain" description="C2H2-type" evidence="13">
    <location>
        <begin position="218"/>
        <end position="240"/>
    </location>
</feature>
<feature type="compositionally biased region" description="Basic and acidic residues" evidence="12">
    <location>
        <begin position="569"/>
        <end position="581"/>
    </location>
</feature>
<evidence type="ECO:0000256" key="9">
    <source>
        <dbReference type="ARBA" id="ARBA00023163"/>
    </source>
</evidence>
<feature type="domain" description="C2H2-type" evidence="13">
    <location>
        <begin position="1211"/>
        <end position="1238"/>
    </location>
</feature>
<dbReference type="FunFam" id="3.30.160.60:FF:001437">
    <property type="entry name" value="Zinc finger protein 594"/>
    <property type="match status" value="1"/>
</dbReference>
<evidence type="ECO:0000256" key="8">
    <source>
        <dbReference type="ARBA" id="ARBA00023125"/>
    </source>
</evidence>
<sequence>MLESEDSSRSVLSDDEEGTPIVESEQNLYVCIVCFNCFYTYNDLQTHSLQHRRVVGVCKCNLCGKILEDENYNEHMKQHEHDNNTTPKEPENDSDELKAISNKCKICDKLVKFPDSFSNHMQSHVRKSELFKDDASEDNSYNKMRQERIKTEDLSTNGDKENDQYACPYCQKSFAWKSRLTTHLFVHNEQPFTCSKCSKSYKRMDSLRKHIQCSHGEYTCNICDKTLRDSSSYNNHVKMHEDGSYDIFCKECNKAFPSLRKLNEHVDAMHNKLHTCEICKKSVGSAQSLRVHKLTHEEGHIMNRQYKCDMCDRSFVHKTTLNAHIRRNHYGELNYICDVCGKKLSSVISLRDHKLLHDGVKPIKCTECGKCFAKQSTLTVHVRMHTGARPYECGECKKTFTQRSTLVIHRRLHTGERPYKCDICEEGFVKLDEKSKQLLLRTISGKSTFEIATTCARLLSNATMSAFCLVSVGKRLTTIVLPAGIKIKRVIKETPEKKKALIIKSTPFIQTTKSNNEDGDTQRIIQKLTKPGVRVMKVNTPEEKSNRDSENNEDEDPSDGDYIPKVTKNKSDKKNLSTKKNEKQKSVMLFKNISYVCVMCGESFPTFEILSEHMKSPVSCKQEQSVVCPICEKSFKNRSRCNAHINTHKEKPKYPCKNCGKEFPNTIALQAHLETMHTPYFDATLDAFVCKLCNKEAPTKQRILNHININHYRISTFLCDICGKSFWKESSLRAHTLIHTDSKPYMCQICSKSFKLPSSLRAHIQTHSQERRFICDECGKTFKKNTSLMEHKKHHAGDFPFQCDIYLAMNDQTQSKQNPDDLPPYISILERKYETFGRTSSKNRRIISQHAEIDPQNLLLAQKRKQNNTTKKTRSPTKPVSRKIANLRSQTDIVISDKSQTDSNGKTDINLIQKPKRKSSIKDKVDNLNSCIEAIVSNITAKTEFTEDIKEEVMQDSMVDGNFIKFEERVIAQASSDSDREMINEEDEIKSKTTKKRKKQQKVKDGENEKKSAKKKKSEIDKLNNESETNESVYCEICDENFKDSLEFVLHSIKHSDNAKYTCHICEFQTPLKYSVISHVKSHKQKPSHKCEICNKHFNVRSYAEEHKYFHTGEKPFQCEVCGKDFMFSRFLSWHRRTHHWENITGSPLVKYDCLICNKHYLTSKGLALHKQKYHMEGFDQSKLCDICGKRLANIDKLKFHIRIHTGYKPHTCSVCSKSFTRKELLREHERVHTGERPFKCNYCDKGFTQRAPLKIHKRLHTGEKPYVCRVCERGFISKGAVDVHMKKCDGIKQEV</sequence>
<keyword evidence="8" id="KW-0238">DNA-binding</keyword>
<feature type="compositionally biased region" description="Basic and acidic residues" evidence="12">
    <location>
        <begin position="1002"/>
        <end position="1011"/>
    </location>
</feature>
<dbReference type="InterPro" id="IPR013087">
    <property type="entry name" value="Znf_C2H2_type"/>
</dbReference>
<dbReference type="GO" id="GO:0000978">
    <property type="term" value="F:RNA polymerase II cis-regulatory region sequence-specific DNA binding"/>
    <property type="evidence" value="ECO:0007669"/>
    <property type="project" value="TreeGrafter"/>
</dbReference>
<feature type="domain" description="C2H2-type" evidence="13">
    <location>
        <begin position="1183"/>
        <end position="1210"/>
    </location>
</feature>
<accession>A0A8K0C7M8</accession>
<dbReference type="GO" id="GO:0005634">
    <property type="term" value="C:nucleus"/>
    <property type="evidence" value="ECO:0007669"/>
    <property type="project" value="UniProtKB-SubCell"/>
</dbReference>
<feature type="domain" description="C2H2-type" evidence="13">
    <location>
        <begin position="595"/>
        <end position="622"/>
    </location>
</feature>
<evidence type="ECO:0000256" key="1">
    <source>
        <dbReference type="ARBA" id="ARBA00004123"/>
    </source>
</evidence>
<keyword evidence="15" id="KW-1185">Reference proteome</keyword>
<keyword evidence="9" id="KW-0804">Transcription</keyword>
<dbReference type="GO" id="GO:0008270">
    <property type="term" value="F:zinc ion binding"/>
    <property type="evidence" value="ECO:0007669"/>
    <property type="project" value="UniProtKB-KW"/>
</dbReference>
<feature type="region of interest" description="Disordered" evidence="12">
    <location>
        <begin position="975"/>
        <end position="1024"/>
    </location>
</feature>
<evidence type="ECO:0000256" key="5">
    <source>
        <dbReference type="ARBA" id="ARBA00022771"/>
    </source>
</evidence>
<protein>
    <recommendedName>
        <fullName evidence="13">C2H2-type domain-containing protein</fullName>
    </recommendedName>
</protein>
<feature type="domain" description="C2H2-type" evidence="13">
    <location>
        <begin position="1089"/>
        <end position="1116"/>
    </location>
</feature>
<feature type="domain" description="C2H2-type" evidence="13">
    <location>
        <begin position="165"/>
        <end position="192"/>
    </location>
</feature>
<keyword evidence="10" id="KW-0539">Nucleus</keyword>
<feature type="domain" description="C2H2-type" evidence="13">
    <location>
        <begin position="745"/>
        <end position="772"/>
    </location>
</feature>
<evidence type="ECO:0000313" key="15">
    <source>
        <dbReference type="Proteomes" id="UP000801492"/>
    </source>
</evidence>
<dbReference type="PROSITE" id="PS00028">
    <property type="entry name" value="ZINC_FINGER_C2H2_1"/>
    <property type="match status" value="22"/>
</dbReference>
<keyword evidence="7" id="KW-0805">Transcription regulation</keyword>
<keyword evidence="4" id="KW-0677">Repeat</keyword>
<dbReference type="FunFam" id="3.30.160.60:FF:000688">
    <property type="entry name" value="zinc finger protein 197 isoform X1"/>
    <property type="match status" value="1"/>
</dbReference>
<dbReference type="FunFam" id="3.30.160.60:FF:000624">
    <property type="entry name" value="zinc finger protein 697"/>
    <property type="match status" value="1"/>
</dbReference>
<feature type="domain" description="C2H2-type" evidence="13">
    <location>
        <begin position="335"/>
        <end position="362"/>
    </location>
</feature>
<feature type="compositionally biased region" description="Basic and acidic residues" evidence="12">
    <location>
        <begin position="540"/>
        <end position="550"/>
    </location>
</feature>
<comment type="caution">
    <text evidence="14">The sequence shown here is derived from an EMBL/GenBank/DDBJ whole genome shotgun (WGS) entry which is preliminary data.</text>
</comment>
<feature type="compositionally biased region" description="Basic residues" evidence="12">
    <location>
        <begin position="992"/>
        <end position="1001"/>
    </location>
</feature>
<evidence type="ECO:0000256" key="7">
    <source>
        <dbReference type="ARBA" id="ARBA00023015"/>
    </source>
</evidence>
<dbReference type="Gene3D" id="3.30.160.60">
    <property type="entry name" value="Classic Zinc Finger"/>
    <property type="match status" value="19"/>
</dbReference>
<proteinExistence type="inferred from homology"/>
<dbReference type="OrthoDB" id="8300205at2759"/>
<keyword evidence="5 11" id="KW-0863">Zinc-finger</keyword>
<comment type="subcellular location">
    <subcellularLocation>
        <location evidence="1">Nucleus</location>
    </subcellularLocation>
</comment>
<dbReference type="FunFam" id="3.30.160.60:FF:000710">
    <property type="entry name" value="Zinc finger protein 768"/>
    <property type="match status" value="1"/>
</dbReference>
<dbReference type="Pfam" id="PF00096">
    <property type="entry name" value="zf-C2H2"/>
    <property type="match status" value="9"/>
</dbReference>
<evidence type="ECO:0000259" key="13">
    <source>
        <dbReference type="PROSITE" id="PS50157"/>
    </source>
</evidence>
<feature type="domain" description="C2H2-type" evidence="13">
    <location>
        <begin position="1239"/>
        <end position="1266"/>
    </location>
</feature>
<name>A0A8K0C7M8_IGNLU</name>
<feature type="domain" description="C2H2-type" evidence="13">
    <location>
        <begin position="717"/>
        <end position="744"/>
    </location>
</feature>
<feature type="domain" description="C2H2-type" evidence="13">
    <location>
        <begin position="363"/>
        <end position="390"/>
    </location>
</feature>
<evidence type="ECO:0000256" key="10">
    <source>
        <dbReference type="ARBA" id="ARBA00023242"/>
    </source>
</evidence>
<feature type="domain" description="C2H2-type" evidence="13">
    <location>
        <begin position="626"/>
        <end position="653"/>
    </location>
</feature>
<feature type="domain" description="C2H2-type" evidence="13">
    <location>
        <begin position="1117"/>
        <end position="1144"/>
    </location>
</feature>
<dbReference type="FunFam" id="3.30.160.60:FF:001009">
    <property type="entry name" value="Zinc finger protein 26"/>
    <property type="match status" value="1"/>
</dbReference>
<feature type="region of interest" description="Disordered" evidence="12">
    <location>
        <begin position="535"/>
        <end position="581"/>
    </location>
</feature>
<feature type="region of interest" description="Disordered" evidence="12">
    <location>
        <begin position="75"/>
        <end position="95"/>
    </location>
</feature>
<dbReference type="FunFam" id="3.30.160.60:FF:000812">
    <property type="entry name" value="zinc finger protein 23 isoform X2"/>
    <property type="match status" value="1"/>
</dbReference>
<feature type="domain" description="C2H2-type" evidence="13">
    <location>
        <begin position="391"/>
        <end position="418"/>
    </location>
</feature>
<dbReference type="PROSITE" id="PS50157">
    <property type="entry name" value="ZINC_FINGER_C2H2_2"/>
    <property type="match status" value="19"/>
</dbReference>
<feature type="domain" description="C2H2-type" evidence="13">
    <location>
        <begin position="306"/>
        <end position="334"/>
    </location>
</feature>
<evidence type="ECO:0000256" key="3">
    <source>
        <dbReference type="ARBA" id="ARBA00022723"/>
    </source>
</evidence>
<feature type="domain" description="C2H2-type" evidence="13">
    <location>
        <begin position="192"/>
        <end position="215"/>
    </location>
</feature>
<evidence type="ECO:0000256" key="4">
    <source>
        <dbReference type="ARBA" id="ARBA00022737"/>
    </source>
</evidence>
<dbReference type="SUPFAM" id="SSF57667">
    <property type="entry name" value="beta-beta-alpha zinc fingers"/>
    <property type="match status" value="12"/>
</dbReference>